<feature type="domain" description="ABC transporter" evidence="5">
    <location>
        <begin position="13"/>
        <end position="244"/>
    </location>
</feature>
<keyword evidence="7" id="KW-1185">Reference proteome</keyword>
<evidence type="ECO:0000256" key="4">
    <source>
        <dbReference type="ARBA" id="ARBA00022840"/>
    </source>
</evidence>
<evidence type="ECO:0000256" key="3">
    <source>
        <dbReference type="ARBA" id="ARBA00022741"/>
    </source>
</evidence>
<dbReference type="Proteomes" id="UP000199632">
    <property type="component" value="Unassembled WGS sequence"/>
</dbReference>
<comment type="similarity">
    <text evidence="1">Belongs to the ABC transporter superfamily.</text>
</comment>
<dbReference type="EMBL" id="FNQB01000001">
    <property type="protein sequence ID" value="SDY72595.1"/>
    <property type="molecule type" value="Genomic_DNA"/>
</dbReference>
<dbReference type="SUPFAM" id="SSF52540">
    <property type="entry name" value="P-loop containing nucleoside triphosphate hydrolases"/>
    <property type="match status" value="1"/>
</dbReference>
<evidence type="ECO:0000256" key="2">
    <source>
        <dbReference type="ARBA" id="ARBA00022448"/>
    </source>
</evidence>
<dbReference type="InterPro" id="IPR003439">
    <property type="entry name" value="ABC_transporter-like_ATP-bd"/>
</dbReference>
<accession>A0A1H3M986</accession>
<proteinExistence type="inferred from homology"/>
<reference evidence="7" key="1">
    <citation type="submission" date="2016-10" db="EMBL/GenBank/DDBJ databases">
        <authorList>
            <person name="Varghese N."/>
            <person name="Submissions S."/>
        </authorList>
    </citation>
    <scope>NUCLEOTIDE SEQUENCE [LARGE SCALE GENOMIC DNA]</scope>
    <source>
        <strain evidence="7">DSM 44718</strain>
    </source>
</reference>
<keyword evidence="4 6" id="KW-0067">ATP-binding</keyword>
<keyword evidence="2" id="KW-0813">Transport</keyword>
<evidence type="ECO:0000313" key="6">
    <source>
        <dbReference type="EMBL" id="SDY72595.1"/>
    </source>
</evidence>
<evidence type="ECO:0000313" key="7">
    <source>
        <dbReference type="Proteomes" id="UP000199632"/>
    </source>
</evidence>
<gene>
    <name evidence="6" type="ORF">SAMN05421684_1233</name>
</gene>
<keyword evidence="3" id="KW-0547">Nucleotide-binding</keyword>
<dbReference type="Gene3D" id="3.40.50.300">
    <property type="entry name" value="P-loop containing nucleotide triphosphate hydrolases"/>
    <property type="match status" value="1"/>
</dbReference>
<dbReference type="PANTHER" id="PTHR43335">
    <property type="entry name" value="ABC TRANSPORTER, ATP-BINDING PROTEIN"/>
    <property type="match status" value="1"/>
</dbReference>
<dbReference type="PROSITE" id="PS50893">
    <property type="entry name" value="ABC_TRANSPORTER_2"/>
    <property type="match status" value="1"/>
</dbReference>
<dbReference type="AlphaFoldDB" id="A0A1H3M986"/>
<dbReference type="GO" id="GO:0016887">
    <property type="term" value="F:ATP hydrolysis activity"/>
    <property type="evidence" value="ECO:0007669"/>
    <property type="project" value="InterPro"/>
</dbReference>
<evidence type="ECO:0000259" key="5">
    <source>
        <dbReference type="PROSITE" id="PS50893"/>
    </source>
</evidence>
<dbReference type="SMART" id="SM00382">
    <property type="entry name" value="AAA"/>
    <property type="match status" value="1"/>
</dbReference>
<sequence>MTLGHTLSRVTLIATESLTKTYGGRVTALSDLTVSVEPGIIGLVGANGAGKSTLIKILLGLLPPTSGRVHVLGLDPTVDPMGVRARVGYMPEHDSLPPDLSAAELVTHLGRMSGLPKTTARERASEALRHVGLYEERYRQVGGYSTGMKQRVKLAQALVHDPDLLLLDEPTNGLDPAGRDAMLALVQRIGTEFGISVVVCSHLLGEVERICDHLIAIDGGKLLRSDNVSAMTTSTDVLVVEVSEGSEELEQRLLEMRLPVTRDGHALLVPLEDDLTYDRILTAVADLDLPLHRLDQRRHRVAELFADREAAHV</sequence>
<dbReference type="InterPro" id="IPR003593">
    <property type="entry name" value="AAA+_ATPase"/>
</dbReference>
<dbReference type="InterPro" id="IPR027417">
    <property type="entry name" value="P-loop_NTPase"/>
</dbReference>
<dbReference type="PANTHER" id="PTHR43335:SF2">
    <property type="entry name" value="ABC TRANSPORTER, ATP-BINDING PROTEIN"/>
    <property type="match status" value="1"/>
</dbReference>
<organism evidence="6 7">
    <name type="scientific">Asanoa ishikariensis</name>
    <dbReference type="NCBI Taxonomy" id="137265"/>
    <lineage>
        <taxon>Bacteria</taxon>
        <taxon>Bacillati</taxon>
        <taxon>Actinomycetota</taxon>
        <taxon>Actinomycetes</taxon>
        <taxon>Micromonosporales</taxon>
        <taxon>Micromonosporaceae</taxon>
        <taxon>Asanoa</taxon>
    </lineage>
</organism>
<protein>
    <submittedName>
        <fullName evidence="6">ABC-2 type transport system ATP-binding protein</fullName>
    </submittedName>
</protein>
<evidence type="ECO:0000256" key="1">
    <source>
        <dbReference type="ARBA" id="ARBA00005417"/>
    </source>
</evidence>
<dbReference type="GO" id="GO:0005524">
    <property type="term" value="F:ATP binding"/>
    <property type="evidence" value="ECO:0007669"/>
    <property type="project" value="UniProtKB-KW"/>
</dbReference>
<dbReference type="CDD" id="cd03230">
    <property type="entry name" value="ABC_DR_subfamily_A"/>
    <property type="match status" value="1"/>
</dbReference>
<dbReference type="STRING" id="137265.SAMN05421684_1233"/>
<name>A0A1H3M986_9ACTN</name>
<dbReference type="Pfam" id="PF00005">
    <property type="entry name" value="ABC_tran"/>
    <property type="match status" value="1"/>
</dbReference>